<dbReference type="Proteomes" id="UP000245293">
    <property type="component" value="Unassembled WGS sequence"/>
</dbReference>
<feature type="domain" description="DUF6950" evidence="1">
    <location>
        <begin position="17"/>
        <end position="148"/>
    </location>
</feature>
<dbReference type="InterPro" id="IPR053802">
    <property type="entry name" value="DUF6950"/>
</dbReference>
<sequence length="149" mass="16305">MGLNVYPGEPRRKAPLRVRNWEQVLATAITRAQAQPFAWGQHDCATWAFDLHRDLTNGPDHAALWRGRYRTRVGCGRVLRRLGWAGLEEGGRALLGDPLADVRLAQRGDLVLGGAPEAFGVVIGAKAAFVAPEGLVRLSLASCRLAWRT</sequence>
<accession>A0A2V1NZU0</accession>
<evidence type="ECO:0000259" key="1">
    <source>
        <dbReference type="Pfam" id="PF22262"/>
    </source>
</evidence>
<evidence type="ECO:0000313" key="2">
    <source>
        <dbReference type="EMBL" id="PWG15779.1"/>
    </source>
</evidence>
<dbReference type="OrthoDB" id="6586924at2"/>
<dbReference type="RefSeq" id="WP_109389902.1">
    <property type="nucleotide sequence ID" value="NZ_QETF01000023.1"/>
</dbReference>
<proteinExistence type="predicted"/>
<reference evidence="3" key="1">
    <citation type="submission" date="2018-05" db="EMBL/GenBank/DDBJ databases">
        <authorList>
            <person name="Du Z."/>
            <person name="Wang X."/>
        </authorList>
    </citation>
    <scope>NUCLEOTIDE SEQUENCE [LARGE SCALE GENOMIC DNA]</scope>
    <source>
        <strain evidence="3">WDS4C29</strain>
    </source>
</reference>
<dbReference type="EMBL" id="QETF01000023">
    <property type="protein sequence ID" value="PWG15779.1"/>
    <property type="molecule type" value="Genomic_DNA"/>
</dbReference>
<dbReference type="AlphaFoldDB" id="A0A2V1NZU0"/>
<keyword evidence="3" id="KW-1185">Reference proteome</keyword>
<evidence type="ECO:0000313" key="3">
    <source>
        <dbReference type="Proteomes" id="UP000245293"/>
    </source>
</evidence>
<dbReference type="Pfam" id="PF22262">
    <property type="entry name" value="DUF6950"/>
    <property type="match status" value="1"/>
</dbReference>
<protein>
    <recommendedName>
        <fullName evidence="1">DUF6950 domain-containing protein</fullName>
    </recommendedName>
</protein>
<comment type="caution">
    <text evidence="2">The sequence shown here is derived from an EMBL/GenBank/DDBJ whole genome shotgun (WGS) entry which is preliminary data.</text>
</comment>
<gene>
    <name evidence="2" type="ORF">DFK10_15270</name>
</gene>
<name>A0A2V1NZU0_9RHOB</name>
<organism evidence="2 3">
    <name type="scientific">Salibaculum griseiflavum</name>
    <dbReference type="NCBI Taxonomy" id="1914409"/>
    <lineage>
        <taxon>Bacteria</taxon>
        <taxon>Pseudomonadati</taxon>
        <taxon>Pseudomonadota</taxon>
        <taxon>Alphaproteobacteria</taxon>
        <taxon>Rhodobacterales</taxon>
        <taxon>Roseobacteraceae</taxon>
        <taxon>Salibaculum</taxon>
    </lineage>
</organism>